<accession>A0A4C1XQW6</accession>
<dbReference type="EMBL" id="BGZK01000915">
    <property type="protein sequence ID" value="GBP64974.1"/>
    <property type="molecule type" value="Genomic_DNA"/>
</dbReference>
<proteinExistence type="predicted"/>
<comment type="caution">
    <text evidence="1">The sequence shown here is derived from an EMBL/GenBank/DDBJ whole genome shotgun (WGS) entry which is preliminary data.</text>
</comment>
<keyword evidence="2" id="KW-1185">Reference proteome</keyword>
<sequence>MKYYRYFPRTVAVTRKTIRDVNRLRFAGKVGGLLSALTTRRVRRPRSGRLHYGCFTTALQMPSINIICTTIKSKYINLWSPASEPGYRVGRRVARSHLAKYEYRDTASKSSHAITLPATSTNIYFVNGTRKRIANELRSTSSYAHCKFRNATGAAPGAAHVARHGDNIPGDIDATSSMQRHVRRTALPIAR</sequence>
<organism evidence="1 2">
    <name type="scientific">Eumeta variegata</name>
    <name type="common">Bagworm moth</name>
    <name type="synonym">Eumeta japonica</name>
    <dbReference type="NCBI Taxonomy" id="151549"/>
    <lineage>
        <taxon>Eukaryota</taxon>
        <taxon>Metazoa</taxon>
        <taxon>Ecdysozoa</taxon>
        <taxon>Arthropoda</taxon>
        <taxon>Hexapoda</taxon>
        <taxon>Insecta</taxon>
        <taxon>Pterygota</taxon>
        <taxon>Neoptera</taxon>
        <taxon>Endopterygota</taxon>
        <taxon>Lepidoptera</taxon>
        <taxon>Glossata</taxon>
        <taxon>Ditrysia</taxon>
        <taxon>Tineoidea</taxon>
        <taxon>Psychidae</taxon>
        <taxon>Oiketicinae</taxon>
        <taxon>Eumeta</taxon>
    </lineage>
</organism>
<protein>
    <submittedName>
        <fullName evidence="1">Uncharacterized protein</fullName>
    </submittedName>
</protein>
<dbReference type="AlphaFoldDB" id="A0A4C1XQW6"/>
<reference evidence="1 2" key="1">
    <citation type="journal article" date="2019" name="Commun. Biol.">
        <title>The bagworm genome reveals a unique fibroin gene that provides high tensile strength.</title>
        <authorList>
            <person name="Kono N."/>
            <person name="Nakamura H."/>
            <person name="Ohtoshi R."/>
            <person name="Tomita M."/>
            <person name="Numata K."/>
            <person name="Arakawa K."/>
        </authorList>
    </citation>
    <scope>NUCLEOTIDE SEQUENCE [LARGE SCALE GENOMIC DNA]</scope>
</reference>
<evidence type="ECO:0000313" key="2">
    <source>
        <dbReference type="Proteomes" id="UP000299102"/>
    </source>
</evidence>
<dbReference type="Proteomes" id="UP000299102">
    <property type="component" value="Unassembled WGS sequence"/>
</dbReference>
<name>A0A4C1XQW6_EUMVA</name>
<gene>
    <name evidence="1" type="ORF">EVAR_36594_1</name>
</gene>
<evidence type="ECO:0000313" key="1">
    <source>
        <dbReference type="EMBL" id="GBP64974.1"/>
    </source>
</evidence>